<name>F5ZD20_ALTNA</name>
<dbReference type="Pfam" id="PF00534">
    <property type="entry name" value="Glycos_transf_1"/>
    <property type="match status" value="1"/>
</dbReference>
<dbReference type="Proteomes" id="UP000000683">
    <property type="component" value="Chromosome"/>
</dbReference>
<dbReference type="PANTHER" id="PTHR45947">
    <property type="entry name" value="SULFOQUINOVOSYL TRANSFERASE SQD2"/>
    <property type="match status" value="1"/>
</dbReference>
<dbReference type="Gene3D" id="3.40.50.2000">
    <property type="entry name" value="Glycogen Phosphorylase B"/>
    <property type="match status" value="2"/>
</dbReference>
<evidence type="ECO:0000259" key="1">
    <source>
        <dbReference type="Pfam" id="PF00534"/>
    </source>
</evidence>
<dbReference type="RefSeq" id="WP_013784713.1">
    <property type="nucleotide sequence ID" value="NC_015554.1"/>
</dbReference>
<feature type="domain" description="Glycosyltransferase subfamily 4-like N-terminal" evidence="2">
    <location>
        <begin position="114"/>
        <end position="204"/>
    </location>
</feature>
<dbReference type="GO" id="GO:0016757">
    <property type="term" value="F:glycosyltransferase activity"/>
    <property type="evidence" value="ECO:0007669"/>
    <property type="project" value="InterPro"/>
</dbReference>
<keyword evidence="4" id="KW-1185">Reference proteome</keyword>
<dbReference type="InterPro" id="IPR050194">
    <property type="entry name" value="Glycosyltransferase_grp1"/>
</dbReference>
<evidence type="ECO:0000313" key="4">
    <source>
        <dbReference type="Proteomes" id="UP000000683"/>
    </source>
</evidence>
<feature type="domain" description="Glycosyl transferase family 1" evidence="1">
    <location>
        <begin position="217"/>
        <end position="376"/>
    </location>
</feature>
<dbReference type="OrthoDB" id="9768937at2"/>
<dbReference type="eggNOG" id="COG0438">
    <property type="taxonomic scope" value="Bacteria"/>
</dbReference>
<dbReference type="PANTHER" id="PTHR45947:SF3">
    <property type="entry name" value="SULFOQUINOVOSYL TRANSFERASE SQD2"/>
    <property type="match status" value="1"/>
</dbReference>
<gene>
    <name evidence="3" type="ordered locus">ambt_11305</name>
</gene>
<sequence length="397" mass="44408">MKRLVMLCGEYPVLSETFVWREVQSLNTHNVDLKVATLRNAENSAKGIAPASWVLFDKGVVPAIISSIKACILAPKSSLRTLLFVGRTSVKAKMSSKNKAKVIFQGFCSLGFSYEMRAFSPDWLHCHFAHASATYALFIARFLNIPWSFTGHANDLFQRRILLEEKLNDASGIACISHWHKDFYYNLVPNCEPKLHIIRCGVDIPEFSDSNSISNFSIISVGRLIEKKGFHILLEACIKLRDINNTITINIIGSGPEQDNLNKLATKLPENIKVNFWGALEHKDILAKLTTASLFVMPCIDDKNGDRDGIPVSMMEAMAAGVPVLAGNLPAIRELIQDDVTGWVRDATPEAFESTLREILSAKERIRTIGDNARAWVYKEFSTDINTKRLIKMIHGE</sequence>
<organism evidence="3 4">
    <name type="scientific">Alteromonas naphthalenivorans</name>
    <dbReference type="NCBI Taxonomy" id="715451"/>
    <lineage>
        <taxon>Bacteria</taxon>
        <taxon>Pseudomonadati</taxon>
        <taxon>Pseudomonadota</taxon>
        <taxon>Gammaproteobacteria</taxon>
        <taxon>Alteromonadales</taxon>
        <taxon>Alteromonadaceae</taxon>
        <taxon>Alteromonas/Salinimonas group</taxon>
        <taxon>Alteromonas</taxon>
    </lineage>
</organism>
<dbReference type="AlphaFoldDB" id="F5ZD20"/>
<accession>F5ZD20</accession>
<reference evidence="3 4" key="1">
    <citation type="journal article" date="2011" name="J. Bacteriol.">
        <title>Complete genome sequence of the polycyclic aromatic hydrocarbon-degrading bacterium Alteromonas sp. strain SN2.</title>
        <authorList>
            <person name="Jin H.M."/>
            <person name="Jeong H."/>
            <person name="Moon E.J."/>
            <person name="Math R.K."/>
            <person name="Lee K."/>
            <person name="Kim H.J."/>
            <person name="Jeon C.O."/>
            <person name="Oh T.K."/>
            <person name="Kim J.F."/>
        </authorList>
    </citation>
    <scope>NUCLEOTIDE SEQUENCE [LARGE SCALE GENOMIC DNA]</scope>
    <source>
        <strain evidence="4">JCM 17741 / KACC 18427 / KCTC 11700BP / SN2</strain>
    </source>
</reference>
<dbReference type="Pfam" id="PF13439">
    <property type="entry name" value="Glyco_transf_4"/>
    <property type="match status" value="1"/>
</dbReference>
<dbReference type="EMBL" id="CP002339">
    <property type="protein sequence ID" value="AEF03782.1"/>
    <property type="molecule type" value="Genomic_DNA"/>
</dbReference>
<dbReference type="CDD" id="cd03801">
    <property type="entry name" value="GT4_PimA-like"/>
    <property type="match status" value="1"/>
</dbReference>
<dbReference type="InterPro" id="IPR028098">
    <property type="entry name" value="Glyco_trans_4-like_N"/>
</dbReference>
<protein>
    <submittedName>
        <fullName evidence="3">Glycosyltransferase family 4 domain-containing protein</fullName>
    </submittedName>
</protein>
<dbReference type="HOGENOM" id="CLU_009583_14_2_6"/>
<dbReference type="KEGG" id="alt:ambt_11305"/>
<dbReference type="InterPro" id="IPR001296">
    <property type="entry name" value="Glyco_trans_1"/>
</dbReference>
<dbReference type="SUPFAM" id="SSF53756">
    <property type="entry name" value="UDP-Glycosyltransferase/glycogen phosphorylase"/>
    <property type="match status" value="1"/>
</dbReference>
<evidence type="ECO:0000259" key="2">
    <source>
        <dbReference type="Pfam" id="PF13439"/>
    </source>
</evidence>
<evidence type="ECO:0000313" key="3">
    <source>
        <dbReference type="EMBL" id="AEF03782.1"/>
    </source>
</evidence>
<proteinExistence type="predicted"/>